<dbReference type="Pfam" id="PF00528">
    <property type="entry name" value="BPD_transp_1"/>
    <property type="match status" value="1"/>
</dbReference>
<feature type="transmembrane region" description="Helical" evidence="6">
    <location>
        <begin position="171"/>
        <end position="195"/>
    </location>
</feature>
<dbReference type="InterPro" id="IPR000515">
    <property type="entry name" value="MetI-like"/>
</dbReference>
<feature type="transmembrane region" description="Helical" evidence="6">
    <location>
        <begin position="57"/>
        <end position="80"/>
    </location>
</feature>
<dbReference type="GO" id="GO:0055085">
    <property type="term" value="P:transmembrane transport"/>
    <property type="evidence" value="ECO:0007669"/>
    <property type="project" value="InterPro"/>
</dbReference>
<proteinExistence type="inferred from homology"/>
<dbReference type="PROSITE" id="PS50928">
    <property type="entry name" value="ABC_TM1"/>
    <property type="match status" value="1"/>
</dbReference>
<dbReference type="PANTHER" id="PTHR30177">
    <property type="entry name" value="GLYCINE BETAINE/L-PROLINE TRANSPORT SYSTEM PERMEASE PROTEIN PROW"/>
    <property type="match status" value="1"/>
</dbReference>
<keyword evidence="3 6" id="KW-0812">Transmembrane</keyword>
<reference evidence="8 9" key="1">
    <citation type="submission" date="2017-08" db="EMBL/GenBank/DDBJ databases">
        <title>Pleomorphomonas carboxidotrophicus sp. nov., a new mesophilic hydrogenogenic carboxidotroph.</title>
        <authorList>
            <person name="Esquivel-Elizondo S."/>
            <person name="Krajmalnik-Brown R."/>
            <person name="Maldonado J."/>
        </authorList>
    </citation>
    <scope>NUCLEOTIDE SEQUENCE [LARGE SCALE GENOMIC DNA]</scope>
    <source>
        <strain evidence="8 9">SVCO-16</strain>
    </source>
</reference>
<dbReference type="EMBL" id="NQVN01000017">
    <property type="protein sequence ID" value="PIO97555.1"/>
    <property type="molecule type" value="Genomic_DNA"/>
</dbReference>
<feature type="transmembrane region" description="Helical" evidence="6">
    <location>
        <begin position="101"/>
        <end position="118"/>
    </location>
</feature>
<dbReference type="RefSeq" id="WP_100082296.1">
    <property type="nucleotide sequence ID" value="NZ_NQVN01000017.1"/>
</dbReference>
<dbReference type="OrthoDB" id="9801163at2"/>
<keyword evidence="4 6" id="KW-1133">Transmembrane helix</keyword>
<evidence type="ECO:0000256" key="4">
    <source>
        <dbReference type="ARBA" id="ARBA00022989"/>
    </source>
</evidence>
<comment type="similarity">
    <text evidence="6">Belongs to the binding-protein-dependent transport system permease family.</text>
</comment>
<evidence type="ECO:0000256" key="3">
    <source>
        <dbReference type="ARBA" id="ARBA00022692"/>
    </source>
</evidence>
<gene>
    <name evidence="8" type="ORF">CJ014_20140</name>
</gene>
<dbReference type="InterPro" id="IPR051204">
    <property type="entry name" value="ABC_transp_perm/SBD"/>
</dbReference>
<evidence type="ECO:0000313" key="9">
    <source>
        <dbReference type="Proteomes" id="UP000231070"/>
    </source>
</evidence>
<feature type="transmembrane region" description="Helical" evidence="6">
    <location>
        <begin position="124"/>
        <end position="150"/>
    </location>
</feature>
<dbReference type="Proteomes" id="UP000231070">
    <property type="component" value="Unassembled WGS sequence"/>
</dbReference>
<dbReference type="PANTHER" id="PTHR30177:SF32">
    <property type="entry name" value="GLYCINE BETAINE UPTAKE SYSTEM PERMEASE PROTEIN YEHW"/>
    <property type="match status" value="1"/>
</dbReference>
<sequence>MIRDLIRPGTILRLVVFAALIAFLLAPDRFAGLLAPLTSNGAPPIYHQSSLVDLTLSHLFTVAVSTLAAAIVAVGLAIFVTRPAGAEFLALSRAVVNIGQTFPPVAVLALSVPIMGFGEGSTRLALFLYGLLPIFENTLVGLSTLPPAVVETASAMGMTGRQRLLKVELPLAMPLIVEGIRLSAVIGLATATIGSTVAAKGLGEVIVAGLLSNNLAFIVQGGVVTGVLAVLISDGFQAVARHAAKRRGVSSGAPPAEPDEQQAAA</sequence>
<name>A0A2G9WSD2_9HYPH</name>
<organism evidence="8 9">
    <name type="scientific">Pleomorphomonas carboxyditropha</name>
    <dbReference type="NCBI Taxonomy" id="2023338"/>
    <lineage>
        <taxon>Bacteria</taxon>
        <taxon>Pseudomonadati</taxon>
        <taxon>Pseudomonadota</taxon>
        <taxon>Alphaproteobacteria</taxon>
        <taxon>Hyphomicrobiales</taxon>
        <taxon>Pleomorphomonadaceae</taxon>
        <taxon>Pleomorphomonas</taxon>
    </lineage>
</organism>
<dbReference type="SUPFAM" id="SSF161098">
    <property type="entry name" value="MetI-like"/>
    <property type="match status" value="1"/>
</dbReference>
<dbReference type="InterPro" id="IPR035906">
    <property type="entry name" value="MetI-like_sf"/>
</dbReference>
<keyword evidence="9" id="KW-1185">Reference proteome</keyword>
<dbReference type="AlphaFoldDB" id="A0A2G9WSD2"/>
<evidence type="ECO:0000313" key="8">
    <source>
        <dbReference type="EMBL" id="PIO97555.1"/>
    </source>
</evidence>
<evidence type="ECO:0000256" key="6">
    <source>
        <dbReference type="RuleBase" id="RU363032"/>
    </source>
</evidence>
<evidence type="ECO:0000259" key="7">
    <source>
        <dbReference type="PROSITE" id="PS50928"/>
    </source>
</evidence>
<keyword evidence="5 6" id="KW-0472">Membrane</keyword>
<feature type="transmembrane region" description="Helical" evidence="6">
    <location>
        <begin position="215"/>
        <end position="236"/>
    </location>
</feature>
<evidence type="ECO:0000256" key="1">
    <source>
        <dbReference type="ARBA" id="ARBA00004651"/>
    </source>
</evidence>
<evidence type="ECO:0000256" key="2">
    <source>
        <dbReference type="ARBA" id="ARBA00022448"/>
    </source>
</evidence>
<dbReference type="GO" id="GO:0005886">
    <property type="term" value="C:plasma membrane"/>
    <property type="evidence" value="ECO:0007669"/>
    <property type="project" value="UniProtKB-SubCell"/>
</dbReference>
<comment type="subcellular location">
    <subcellularLocation>
        <location evidence="1 6">Cell membrane</location>
        <topology evidence="1 6">Multi-pass membrane protein</topology>
    </subcellularLocation>
</comment>
<evidence type="ECO:0000256" key="5">
    <source>
        <dbReference type="ARBA" id="ARBA00023136"/>
    </source>
</evidence>
<accession>A0A2G9WSD2</accession>
<feature type="domain" description="ABC transmembrane type-1" evidence="7">
    <location>
        <begin position="55"/>
        <end position="240"/>
    </location>
</feature>
<protein>
    <submittedName>
        <fullName evidence="8">ABC transporter</fullName>
    </submittedName>
</protein>
<dbReference type="Gene3D" id="1.10.3720.10">
    <property type="entry name" value="MetI-like"/>
    <property type="match status" value="1"/>
</dbReference>
<comment type="caution">
    <text evidence="8">The sequence shown here is derived from an EMBL/GenBank/DDBJ whole genome shotgun (WGS) entry which is preliminary data.</text>
</comment>
<keyword evidence="2 6" id="KW-0813">Transport</keyword>
<dbReference type="CDD" id="cd06261">
    <property type="entry name" value="TM_PBP2"/>
    <property type="match status" value="1"/>
</dbReference>